<protein>
    <submittedName>
        <fullName evidence="3">Response regulator</fullName>
    </submittedName>
</protein>
<feature type="modified residue" description="4-aspartylphosphate" evidence="1">
    <location>
        <position position="64"/>
    </location>
</feature>
<dbReference type="SMART" id="SM00028">
    <property type="entry name" value="TPR"/>
    <property type="match status" value="3"/>
</dbReference>
<dbReference type="PANTHER" id="PTHR43228">
    <property type="entry name" value="TWO-COMPONENT RESPONSE REGULATOR"/>
    <property type="match status" value="1"/>
</dbReference>
<reference evidence="3 4" key="1">
    <citation type="submission" date="2023-08" db="EMBL/GenBank/DDBJ databases">
        <authorList>
            <person name="Joshi A."/>
            <person name="Thite S."/>
        </authorList>
    </citation>
    <scope>NUCLEOTIDE SEQUENCE [LARGE SCALE GENOMIC DNA]</scope>
    <source>
        <strain evidence="3 4">1E1</strain>
    </source>
</reference>
<dbReference type="Proteomes" id="UP001236258">
    <property type="component" value="Unassembled WGS sequence"/>
</dbReference>
<dbReference type="Gene3D" id="3.40.50.2300">
    <property type="match status" value="1"/>
</dbReference>
<dbReference type="SMART" id="SM00448">
    <property type="entry name" value="REC"/>
    <property type="match status" value="1"/>
</dbReference>
<keyword evidence="4" id="KW-1185">Reference proteome</keyword>
<dbReference type="Pfam" id="PF00072">
    <property type="entry name" value="Response_reg"/>
    <property type="match status" value="1"/>
</dbReference>
<dbReference type="InterPro" id="IPR001789">
    <property type="entry name" value="Sig_transdc_resp-reg_receiver"/>
</dbReference>
<feature type="domain" description="Response regulatory" evidence="2">
    <location>
        <begin position="14"/>
        <end position="133"/>
    </location>
</feature>
<name>A0ABT9GLK5_9GAMM</name>
<evidence type="ECO:0000313" key="3">
    <source>
        <dbReference type="EMBL" id="MDP4527855.1"/>
    </source>
</evidence>
<dbReference type="PROSITE" id="PS50110">
    <property type="entry name" value="RESPONSE_REGULATORY"/>
    <property type="match status" value="1"/>
</dbReference>
<dbReference type="RefSeq" id="WP_305944046.1">
    <property type="nucleotide sequence ID" value="NZ_JAUZVY010000001.1"/>
</dbReference>
<dbReference type="EMBL" id="JAUZVY010000001">
    <property type="protein sequence ID" value="MDP4527855.1"/>
    <property type="molecule type" value="Genomic_DNA"/>
</dbReference>
<comment type="caution">
    <text evidence="3">The sequence shown here is derived from an EMBL/GenBank/DDBJ whole genome shotgun (WGS) entry which is preliminary data.</text>
</comment>
<dbReference type="InterPro" id="IPR019734">
    <property type="entry name" value="TPR_rpt"/>
</dbReference>
<dbReference type="InterPro" id="IPR052048">
    <property type="entry name" value="ST_Response_Regulator"/>
</dbReference>
<sequence length="546" mass="61039">MSMIFQSSFYQTKRILLVEDCEPIRASIRGMLQQIGFEQITAVADAASALEKAELTAFDFVLADVQLENGLNGVQLFETLKKRQLLKESSCVALISADSIRKVVFGISQRQPDCYIQKPFTYLTLEKQLARAMQQRLALRKVFQALPAKPEQALLECDRVVKEAPAHALHALRLKGELLLQLGQAQQAVALYQQILQSRELSWALLGNAIALFQTGNNQALKQLQLLSKAEETRPEALDWLIRLSLQQQEPEQALSYAQELARAMPQSVEVVQVQAQLAALCQDTDEAIRYWQKASQQHRYSALDSAQHYLNPARLQLLKVAQSKSLRPASLLAKAEESLQALPKRFLTDSLQPELQLVQARIALLQGQWTQAQHYLNEALQQDPNHWSLAARVDLALLKLAFGDQKGLEQVAAKLSVAAVSTDLSGAVESALAAFWQQQLTQLWSQTKGWMQQGQKDYRAQSFAQALGRLWQAFLYMPANSSLALSLWQTLANLPPAEKLRPMAQLLSQLLQQSQLSGSNAERFTAIYQQLAEPYKLTASQSAKA</sequence>
<dbReference type="PANTHER" id="PTHR43228:SF1">
    <property type="entry name" value="TWO-COMPONENT RESPONSE REGULATOR ARR22"/>
    <property type="match status" value="1"/>
</dbReference>
<evidence type="ECO:0000313" key="4">
    <source>
        <dbReference type="Proteomes" id="UP001236258"/>
    </source>
</evidence>
<dbReference type="SUPFAM" id="SSF48452">
    <property type="entry name" value="TPR-like"/>
    <property type="match status" value="2"/>
</dbReference>
<dbReference type="InterPro" id="IPR011006">
    <property type="entry name" value="CheY-like_superfamily"/>
</dbReference>
<dbReference type="InterPro" id="IPR011990">
    <property type="entry name" value="TPR-like_helical_dom_sf"/>
</dbReference>
<organism evidence="3 4">
    <name type="scientific">Alkalimonas delamerensis</name>
    <dbReference type="NCBI Taxonomy" id="265981"/>
    <lineage>
        <taxon>Bacteria</taxon>
        <taxon>Pseudomonadati</taxon>
        <taxon>Pseudomonadota</taxon>
        <taxon>Gammaproteobacteria</taxon>
        <taxon>Alkalimonas</taxon>
    </lineage>
</organism>
<keyword evidence="1" id="KW-0597">Phosphoprotein</keyword>
<proteinExistence type="predicted"/>
<evidence type="ECO:0000256" key="1">
    <source>
        <dbReference type="PROSITE-ProRule" id="PRU00169"/>
    </source>
</evidence>
<accession>A0ABT9GLK5</accession>
<dbReference type="SUPFAM" id="SSF52172">
    <property type="entry name" value="CheY-like"/>
    <property type="match status" value="1"/>
</dbReference>
<gene>
    <name evidence="3" type="ORF">Q3O59_02255</name>
</gene>
<evidence type="ECO:0000259" key="2">
    <source>
        <dbReference type="PROSITE" id="PS50110"/>
    </source>
</evidence>
<dbReference type="Gene3D" id="1.25.40.10">
    <property type="entry name" value="Tetratricopeptide repeat domain"/>
    <property type="match status" value="2"/>
</dbReference>